<keyword evidence="2" id="KW-1185">Reference proteome</keyword>
<organism evidence="1 2">
    <name type="scientific">Pseudomonas caricapapayae</name>
    <dbReference type="NCBI Taxonomy" id="46678"/>
    <lineage>
        <taxon>Bacteria</taxon>
        <taxon>Pseudomonadati</taxon>
        <taxon>Pseudomonadota</taxon>
        <taxon>Gammaproteobacteria</taxon>
        <taxon>Pseudomonadales</taxon>
        <taxon>Pseudomonadaceae</taxon>
        <taxon>Pseudomonas</taxon>
    </lineage>
</organism>
<protein>
    <submittedName>
        <fullName evidence="1">BREX-1 system phosphatase PglZ type B</fullName>
    </submittedName>
</protein>
<gene>
    <name evidence="1" type="primary">pglZ</name>
    <name evidence="1" type="ORF">ACIKP7_14150</name>
</gene>
<dbReference type="Proteomes" id="UP001615411">
    <property type="component" value="Unassembled WGS sequence"/>
</dbReference>
<comment type="caution">
    <text evidence="1">The sequence shown here is derived from an EMBL/GenBank/DDBJ whole genome shotgun (WGS) entry which is preliminary data.</text>
</comment>
<evidence type="ECO:0000313" key="2">
    <source>
        <dbReference type="Proteomes" id="UP001615411"/>
    </source>
</evidence>
<proteinExistence type="predicted"/>
<sequence>MSRVIEALMGALQKSASYNKGVQVESAAILWTDGDGQWQPVIGQLRKLGLNILTLGAYSPEQMRGPAIWLKCAIAGVLPEIPNSGLPPVVYLPGISRSDLRAIESCPRDLQPLAELQYRGVFWSQINAKDWTINAFLTSKNGGLGLDVSQDRATQEALLRALGAGALLERPLGELQGRQINAAWLDSLLAPNPIRDILFWMNDPNQAQYQWAGGRWDIFSSRCKKDFGLDPKTDGVLTAAERLAAHENAWEAVWELYRDSYTSFPAVADLLAKVQPPPPSGLFDDANRLAGYPRANEESEASLRYLLNACGGLTPEQARTKALEAETDHAHRRSWLWARMGQAPLVHALEHLAELAKLSAQMSGGSTLKQMTEKYLDSGWKVDWAALQALAAVQTKADADAVGIALRALYAPWLEDTAQHFQQLVKAEGGLGMPPTKGTSPKVGVCIMFVDGLRYDIAMSLKARLARLGKTEISACWTSMPSVTASGKAWASPIAHAVSGKVTDEDFQPSIAETGKPLTTYNLRKLLDEHGYRVLEKHETGDAKGNAWVECGDLDHYGHEHGLRLARDMDAQLQQIEERLAELKDAGWTHFRIVTDHGWLLVPGGLPKTELSKFEAQTRWGRCAVLKDSSHGTSLTFGWDWCKEVQIAYAPGIASFIAGSEYAHGGLTLQECLVPVLDLQIEGSAQPLVNATITELVWKGLRCVVQVDSKHSDLTVDIRTKAAQAESSLVASVKPIIDGKASLAIADDDHMGSAAVVVVLDSAGEVVQKMSTMVGD</sequence>
<name>A0ACC7LW07_9PSED</name>
<reference evidence="1" key="1">
    <citation type="submission" date="2024-10" db="EMBL/GenBank/DDBJ databases">
        <title>Aeromonas and Pseudomonas from the Cagarras Archipelago, Rio de Janeiro, Brazil.</title>
        <authorList>
            <person name="Canellas A.L.B."/>
            <person name="Laport M.S."/>
        </authorList>
    </citation>
    <scope>NUCLEOTIDE SEQUENCE</scope>
    <source>
        <strain evidence="1">ACP-7</strain>
    </source>
</reference>
<accession>A0ACC7LW07</accession>
<dbReference type="EMBL" id="JBIUGF010000040">
    <property type="protein sequence ID" value="MFJ1339266.1"/>
    <property type="molecule type" value="Genomic_DNA"/>
</dbReference>
<evidence type="ECO:0000313" key="1">
    <source>
        <dbReference type="EMBL" id="MFJ1339266.1"/>
    </source>
</evidence>